<dbReference type="Proteomes" id="UP000220158">
    <property type="component" value="Chromosome 9"/>
</dbReference>
<evidence type="ECO:0008006" key="4">
    <source>
        <dbReference type="Google" id="ProtNLM"/>
    </source>
</evidence>
<dbReference type="SUPFAM" id="SSF50729">
    <property type="entry name" value="PH domain-like"/>
    <property type="match status" value="1"/>
</dbReference>
<dbReference type="VEuPathDB" id="PlasmoDB:PRELSG_0943500"/>
<reference evidence="2 3" key="1">
    <citation type="submission" date="2015-04" db="EMBL/GenBank/DDBJ databases">
        <authorList>
            <consortium name="Pathogen Informatics"/>
        </authorList>
    </citation>
    <scope>NUCLEOTIDE SEQUENCE [LARGE SCALE GENOMIC DNA]</scope>
    <source>
        <strain evidence="2 3">SGS1</strain>
    </source>
</reference>
<dbReference type="GeneID" id="39736448"/>
<gene>
    <name evidence="2" type="ORF">PRELSG_0943500</name>
</gene>
<name>A0A1J1H6E4_PLARL</name>
<dbReference type="AlphaFoldDB" id="A0A1J1H6E4"/>
<dbReference type="KEGG" id="prel:PRELSG_0943500"/>
<proteinExistence type="predicted"/>
<evidence type="ECO:0000313" key="3">
    <source>
        <dbReference type="Proteomes" id="UP000220158"/>
    </source>
</evidence>
<dbReference type="EMBL" id="LN835304">
    <property type="protein sequence ID" value="CRH00332.1"/>
    <property type="molecule type" value="Genomic_DNA"/>
</dbReference>
<keyword evidence="1" id="KW-0732">Signal</keyword>
<sequence length="172" mass="20180">MKLLIFFLFIFLISTCAICSSKNDLNFCNSYHRGILKYHQKKDKNEFFNVSAVLKDNTLELYRGSRLFENIDLREVITPLIIFSTNSECLTINIINKDSIVLCCNTEECINNWWFFLTKQILCLNQGEMRHEDDNKTIEDDQYNNMNNNFDGVSINIQEDLNDIPDVLIKTE</sequence>
<keyword evidence="3" id="KW-1185">Reference proteome</keyword>
<evidence type="ECO:0000313" key="2">
    <source>
        <dbReference type="EMBL" id="CRH00332.1"/>
    </source>
</evidence>
<accession>A0A1J1H6E4</accession>
<evidence type="ECO:0000256" key="1">
    <source>
        <dbReference type="SAM" id="SignalP"/>
    </source>
</evidence>
<dbReference type="OrthoDB" id="361772at2759"/>
<protein>
    <recommendedName>
        <fullName evidence="4">PH domain-containing protein</fullName>
    </recommendedName>
</protein>
<feature type="chain" id="PRO_5012249876" description="PH domain-containing protein" evidence="1">
    <location>
        <begin position="18"/>
        <end position="172"/>
    </location>
</feature>
<feature type="signal peptide" evidence="1">
    <location>
        <begin position="1"/>
        <end position="17"/>
    </location>
</feature>
<organism evidence="2 3">
    <name type="scientific">Plasmodium relictum</name>
    <dbReference type="NCBI Taxonomy" id="85471"/>
    <lineage>
        <taxon>Eukaryota</taxon>
        <taxon>Sar</taxon>
        <taxon>Alveolata</taxon>
        <taxon>Apicomplexa</taxon>
        <taxon>Aconoidasida</taxon>
        <taxon>Haemosporida</taxon>
        <taxon>Plasmodiidae</taxon>
        <taxon>Plasmodium</taxon>
        <taxon>Plasmodium (Haemamoeba)</taxon>
    </lineage>
</organism>
<dbReference type="RefSeq" id="XP_028533335.1">
    <property type="nucleotide sequence ID" value="XM_028676892.1"/>
</dbReference>
<dbReference type="OMA" id="ECINNWW"/>